<keyword evidence="5" id="KW-1185">Reference proteome</keyword>
<dbReference type="Proteomes" id="UP001153365">
    <property type="component" value="Unassembled WGS sequence"/>
</dbReference>
<reference evidence="4" key="1">
    <citation type="submission" date="2022-06" db="EMBL/GenBank/DDBJ databases">
        <authorList>
            <consortium name="SYNGENTA / RWTH Aachen University"/>
        </authorList>
    </citation>
    <scope>NUCLEOTIDE SEQUENCE</scope>
</reference>
<accession>A0AAV0BH69</accession>
<dbReference type="PANTHER" id="PTHR19375">
    <property type="entry name" value="HEAT SHOCK PROTEIN 70KDA"/>
    <property type="match status" value="1"/>
</dbReference>
<dbReference type="InterPro" id="IPR043129">
    <property type="entry name" value="ATPase_NBD"/>
</dbReference>
<evidence type="ECO:0000313" key="4">
    <source>
        <dbReference type="EMBL" id="CAH7686564.1"/>
    </source>
</evidence>
<dbReference type="InterPro" id="IPR013126">
    <property type="entry name" value="Hsp_70_fam"/>
</dbReference>
<dbReference type="InterPro" id="IPR029047">
    <property type="entry name" value="HSP70_peptide-bd_sf"/>
</dbReference>
<keyword evidence="4" id="KW-0346">Stress response</keyword>
<name>A0AAV0BH69_PHAPC</name>
<dbReference type="GO" id="GO:0140662">
    <property type="term" value="F:ATP-dependent protein folding chaperone"/>
    <property type="evidence" value="ECO:0007669"/>
    <property type="project" value="InterPro"/>
</dbReference>
<evidence type="ECO:0000256" key="1">
    <source>
        <dbReference type="ARBA" id="ARBA00007381"/>
    </source>
</evidence>
<proteinExistence type="inferred from homology"/>
<evidence type="ECO:0000313" key="5">
    <source>
        <dbReference type="Proteomes" id="UP001153365"/>
    </source>
</evidence>
<keyword evidence="2" id="KW-0547">Nucleotide-binding</keyword>
<keyword evidence="3" id="KW-0067">ATP-binding</keyword>
<dbReference type="EMBL" id="CALTRL010005801">
    <property type="protein sequence ID" value="CAH7686564.1"/>
    <property type="molecule type" value="Genomic_DNA"/>
</dbReference>
<protein>
    <submittedName>
        <fullName evidence="4">TPA_exp: heat shock 70 kDa protein</fullName>
    </submittedName>
</protein>
<dbReference type="Gene3D" id="3.30.420.40">
    <property type="match status" value="2"/>
</dbReference>
<comment type="caution">
    <text evidence="4">The sequence shown here is derived from an EMBL/GenBank/DDBJ whole genome shotgun (WGS) entry which is preliminary data.</text>
</comment>
<comment type="similarity">
    <text evidence="1">Belongs to the heat shock protein 70 family.</text>
</comment>
<organism evidence="4 5">
    <name type="scientific">Phakopsora pachyrhizi</name>
    <name type="common">Asian soybean rust disease fungus</name>
    <dbReference type="NCBI Taxonomy" id="170000"/>
    <lineage>
        <taxon>Eukaryota</taxon>
        <taxon>Fungi</taxon>
        <taxon>Dikarya</taxon>
        <taxon>Basidiomycota</taxon>
        <taxon>Pucciniomycotina</taxon>
        <taxon>Pucciniomycetes</taxon>
        <taxon>Pucciniales</taxon>
        <taxon>Phakopsoraceae</taxon>
        <taxon>Phakopsora</taxon>
    </lineage>
</organism>
<gene>
    <name evidence="4" type="ORF">PPACK8108_LOCUS21231</name>
</gene>
<feature type="non-terminal residue" evidence="4">
    <location>
        <position position="1"/>
    </location>
</feature>
<dbReference type="SUPFAM" id="SSF100920">
    <property type="entry name" value="Heat shock protein 70kD (HSP70), peptide-binding domain"/>
    <property type="match status" value="1"/>
</dbReference>
<dbReference type="GO" id="GO:0005524">
    <property type="term" value="F:ATP binding"/>
    <property type="evidence" value="ECO:0007669"/>
    <property type="project" value="UniProtKB-KW"/>
</dbReference>
<dbReference type="FunFam" id="2.60.34.10:FF:000012">
    <property type="entry name" value="Heat shock 70 kDa protein"/>
    <property type="match status" value="1"/>
</dbReference>
<dbReference type="Pfam" id="PF00012">
    <property type="entry name" value="HSP70"/>
    <property type="match status" value="1"/>
</dbReference>
<evidence type="ECO:0000256" key="3">
    <source>
        <dbReference type="ARBA" id="ARBA00022840"/>
    </source>
</evidence>
<dbReference type="AlphaFoldDB" id="A0AAV0BH69"/>
<dbReference type="SUPFAM" id="SSF53067">
    <property type="entry name" value="Actin-like ATPase domain"/>
    <property type="match status" value="1"/>
</dbReference>
<sequence>IVQVGGSTHIPHIQKLVSGFFSGKEPNKSINPGEAVAYGAAVQATTLTGETFKKTLDLILPDVSPLSMCIKTAGGVFKSLIKTNTTIPTKKGEIFSTYTKNQPGVIIQVYEGEQGQTKDNKLLGKFELLGIPPAPRGVPQVEVTFDVDINGILNVSTTDKTTGKSNKIIITNDKVCCSFKYYYWFCV</sequence>
<dbReference type="PRINTS" id="PR00301">
    <property type="entry name" value="HEATSHOCK70"/>
</dbReference>
<evidence type="ECO:0000256" key="2">
    <source>
        <dbReference type="ARBA" id="ARBA00022741"/>
    </source>
</evidence>
<dbReference type="Gene3D" id="2.60.34.10">
    <property type="entry name" value="Substrate Binding Domain Of DNAk, Chain A, domain 1"/>
    <property type="match status" value="1"/>
</dbReference>